<dbReference type="EMBL" id="CM008051">
    <property type="protein sequence ID" value="PVH36317.1"/>
    <property type="molecule type" value="Genomic_DNA"/>
</dbReference>
<proteinExistence type="predicted"/>
<dbReference type="Gramene" id="PVH36317">
    <property type="protein sequence ID" value="PVH36317"/>
    <property type="gene ID" value="PAHAL_6G045600"/>
</dbReference>
<name>A0A2T8IF82_9POAL</name>
<reference evidence="1" key="1">
    <citation type="submission" date="2018-04" db="EMBL/GenBank/DDBJ databases">
        <title>WGS assembly of Panicum hallii.</title>
        <authorList>
            <person name="Lovell J."/>
            <person name="Jenkins J."/>
            <person name="Lowry D."/>
            <person name="Mamidi S."/>
            <person name="Sreedasyam A."/>
            <person name="Weng X."/>
            <person name="Barry K."/>
            <person name="Bonette J."/>
            <person name="Campitelli B."/>
            <person name="Daum C."/>
            <person name="Gordon S."/>
            <person name="Gould B."/>
            <person name="Lipzen A."/>
            <person name="Macqueen A."/>
            <person name="Palacio-Mejia J."/>
            <person name="Plott C."/>
            <person name="Shakirov E."/>
            <person name="Shu S."/>
            <person name="Yoshinaga Y."/>
            <person name="Zane M."/>
            <person name="Rokhsar D."/>
            <person name="Grimwood J."/>
            <person name="Schmutz J."/>
            <person name="Juenger T."/>
        </authorList>
    </citation>
    <scope>NUCLEOTIDE SEQUENCE [LARGE SCALE GENOMIC DNA]</scope>
    <source>
        <strain evidence="1">FIL2</strain>
    </source>
</reference>
<gene>
    <name evidence="1" type="ORF">PAHAL_6G045600</name>
</gene>
<protein>
    <submittedName>
        <fullName evidence="1">Uncharacterized protein</fullName>
    </submittedName>
</protein>
<accession>A0A2T8IF82</accession>
<dbReference type="InterPro" id="IPR004158">
    <property type="entry name" value="DUF247_pln"/>
</dbReference>
<sequence length="132" mass="15220">MSLSELQARARFVQSSAASAGVHFDEERWLSRVRRSLEREAAEVLGAAAKVFDVPRVLRATRPEAYLPQHFALGPYHCNRPELRDMERYKLAAAKRAEKLFADGRKFDDLVQRLLQAQEQMRAPYHRSRPIS</sequence>
<evidence type="ECO:0000313" key="1">
    <source>
        <dbReference type="EMBL" id="PVH36317.1"/>
    </source>
</evidence>
<dbReference type="Proteomes" id="UP000243499">
    <property type="component" value="Chromosome 6"/>
</dbReference>
<organism evidence="1">
    <name type="scientific">Panicum hallii</name>
    <dbReference type="NCBI Taxonomy" id="206008"/>
    <lineage>
        <taxon>Eukaryota</taxon>
        <taxon>Viridiplantae</taxon>
        <taxon>Streptophyta</taxon>
        <taxon>Embryophyta</taxon>
        <taxon>Tracheophyta</taxon>
        <taxon>Spermatophyta</taxon>
        <taxon>Magnoliopsida</taxon>
        <taxon>Liliopsida</taxon>
        <taxon>Poales</taxon>
        <taxon>Poaceae</taxon>
        <taxon>PACMAD clade</taxon>
        <taxon>Panicoideae</taxon>
        <taxon>Panicodae</taxon>
        <taxon>Paniceae</taxon>
        <taxon>Panicinae</taxon>
        <taxon>Panicum</taxon>
        <taxon>Panicum sect. Panicum</taxon>
    </lineage>
</organism>
<dbReference type="Pfam" id="PF03140">
    <property type="entry name" value="DUF247"/>
    <property type="match status" value="1"/>
</dbReference>
<dbReference type="AlphaFoldDB" id="A0A2T8IF82"/>